<reference evidence="1" key="1">
    <citation type="submission" date="2020-07" db="EMBL/GenBank/DDBJ databases">
        <title>Multicomponent nature underlies the extraordinary mechanical properties of spider dragline silk.</title>
        <authorList>
            <person name="Kono N."/>
            <person name="Nakamura H."/>
            <person name="Mori M."/>
            <person name="Yoshida Y."/>
            <person name="Ohtoshi R."/>
            <person name="Malay A.D."/>
            <person name="Moran D.A.P."/>
            <person name="Tomita M."/>
            <person name="Numata K."/>
            <person name="Arakawa K."/>
        </authorList>
    </citation>
    <scope>NUCLEOTIDE SEQUENCE</scope>
</reference>
<sequence length="98" mass="11466">MDSTERPDDPKIAIFIPKKLITHQHFRPPTYRNKLSLPFVLLFKDTHIDYFTEHSWIAKIALSWILGVAYVSRLYPQIWHVCEGGIKYFTPSGEFSIS</sequence>
<dbReference type="EMBL" id="BMAO01033020">
    <property type="protein sequence ID" value="GFQ86490.1"/>
    <property type="molecule type" value="Genomic_DNA"/>
</dbReference>
<dbReference type="Proteomes" id="UP000887116">
    <property type="component" value="Unassembled WGS sequence"/>
</dbReference>
<keyword evidence="2" id="KW-1185">Reference proteome</keyword>
<gene>
    <name evidence="1" type="ORF">TNCT_596041</name>
</gene>
<accession>A0A8X6J0P4</accession>
<comment type="caution">
    <text evidence="1">The sequence shown here is derived from an EMBL/GenBank/DDBJ whole genome shotgun (WGS) entry which is preliminary data.</text>
</comment>
<protein>
    <submittedName>
        <fullName evidence="1">Uncharacterized protein</fullName>
    </submittedName>
</protein>
<dbReference type="AlphaFoldDB" id="A0A8X6J0P4"/>
<proteinExistence type="predicted"/>
<name>A0A8X6J0P4_TRICU</name>
<evidence type="ECO:0000313" key="2">
    <source>
        <dbReference type="Proteomes" id="UP000887116"/>
    </source>
</evidence>
<organism evidence="1 2">
    <name type="scientific">Trichonephila clavata</name>
    <name type="common">Joro spider</name>
    <name type="synonym">Nephila clavata</name>
    <dbReference type="NCBI Taxonomy" id="2740835"/>
    <lineage>
        <taxon>Eukaryota</taxon>
        <taxon>Metazoa</taxon>
        <taxon>Ecdysozoa</taxon>
        <taxon>Arthropoda</taxon>
        <taxon>Chelicerata</taxon>
        <taxon>Arachnida</taxon>
        <taxon>Araneae</taxon>
        <taxon>Araneomorphae</taxon>
        <taxon>Entelegynae</taxon>
        <taxon>Araneoidea</taxon>
        <taxon>Nephilidae</taxon>
        <taxon>Trichonephila</taxon>
    </lineage>
</organism>
<evidence type="ECO:0000313" key="1">
    <source>
        <dbReference type="EMBL" id="GFQ86490.1"/>
    </source>
</evidence>